<sequence length="146" mass="16646">MEEKYNDQNIFMKIIRKEIDACHVYEDDLVIAIMDIMPHNPGHVLVIPKIPARDIFDSSQEVLNRVMVVSRKIAGACKKAFQADGIQIMQFNGCAAGQTINHLHFHIIPCKNGDNTLHTHMDHQKKTTMENLESNAQKIRRELSAI</sequence>
<evidence type="ECO:0000256" key="2">
    <source>
        <dbReference type="PIRSR" id="PIRSR601310-3"/>
    </source>
</evidence>
<dbReference type="InterPro" id="IPR011146">
    <property type="entry name" value="HIT-like"/>
</dbReference>
<feature type="short sequence motif" description="Histidine triad motif" evidence="2 3">
    <location>
        <begin position="102"/>
        <end position="106"/>
    </location>
</feature>
<evidence type="ECO:0000256" key="3">
    <source>
        <dbReference type="PROSITE-ProRule" id="PRU00464"/>
    </source>
</evidence>
<accession>A0A937DLM3</accession>
<dbReference type="AlphaFoldDB" id="A0A937DLM3"/>
<protein>
    <submittedName>
        <fullName evidence="5">HIT family protein</fullName>
    </submittedName>
</protein>
<dbReference type="EMBL" id="SEOL01000001">
    <property type="protein sequence ID" value="MBL0848714.1"/>
    <property type="molecule type" value="Genomic_DNA"/>
</dbReference>
<dbReference type="GO" id="GO:0003824">
    <property type="term" value="F:catalytic activity"/>
    <property type="evidence" value="ECO:0007669"/>
    <property type="project" value="InterPro"/>
</dbReference>
<dbReference type="PRINTS" id="PR00332">
    <property type="entry name" value="HISTRIAD"/>
</dbReference>
<evidence type="ECO:0000313" key="6">
    <source>
        <dbReference type="Proteomes" id="UP000736856"/>
    </source>
</evidence>
<dbReference type="GO" id="GO:0009117">
    <property type="term" value="P:nucleotide metabolic process"/>
    <property type="evidence" value="ECO:0007669"/>
    <property type="project" value="TreeGrafter"/>
</dbReference>
<dbReference type="Proteomes" id="UP000736856">
    <property type="component" value="Unassembled WGS sequence"/>
</dbReference>
<dbReference type="PROSITE" id="PS51084">
    <property type="entry name" value="HIT_2"/>
    <property type="match status" value="1"/>
</dbReference>
<dbReference type="SUPFAM" id="SSF54197">
    <property type="entry name" value="HIT-like"/>
    <property type="match status" value="1"/>
</dbReference>
<feature type="active site" description="Tele-AMP-histidine intermediate" evidence="1">
    <location>
        <position position="104"/>
    </location>
</feature>
<dbReference type="Gene3D" id="3.30.428.10">
    <property type="entry name" value="HIT-like"/>
    <property type="match status" value="1"/>
</dbReference>
<dbReference type="Pfam" id="PF01230">
    <property type="entry name" value="HIT"/>
    <property type="match status" value="1"/>
</dbReference>
<evidence type="ECO:0000256" key="1">
    <source>
        <dbReference type="PIRSR" id="PIRSR601310-1"/>
    </source>
</evidence>
<name>A0A937DLM3_9HYPH</name>
<organism evidence="5 6">
    <name type="scientific">Candidatus Liberibacter ctenarytainae</name>
    <dbReference type="NCBI Taxonomy" id="2020335"/>
    <lineage>
        <taxon>Bacteria</taxon>
        <taxon>Pseudomonadati</taxon>
        <taxon>Pseudomonadota</taxon>
        <taxon>Alphaproteobacteria</taxon>
        <taxon>Hyphomicrobiales</taxon>
        <taxon>Rhizobiaceae</taxon>
        <taxon>Liberibacter</taxon>
    </lineage>
</organism>
<comment type="caution">
    <text evidence="5">The sequence shown here is derived from an EMBL/GenBank/DDBJ whole genome shotgun (WGS) entry which is preliminary data.</text>
</comment>
<dbReference type="InterPro" id="IPR036265">
    <property type="entry name" value="HIT-like_sf"/>
</dbReference>
<evidence type="ECO:0000259" key="4">
    <source>
        <dbReference type="PROSITE" id="PS51084"/>
    </source>
</evidence>
<evidence type="ECO:0000313" key="5">
    <source>
        <dbReference type="EMBL" id="MBL0848714.1"/>
    </source>
</evidence>
<dbReference type="InterPro" id="IPR001310">
    <property type="entry name" value="Histidine_triad_HIT"/>
</dbReference>
<dbReference type="PANTHER" id="PTHR46648:SF1">
    <property type="entry name" value="ADENOSINE 5'-MONOPHOSPHORAMIDASE HNT1"/>
    <property type="match status" value="1"/>
</dbReference>
<gene>
    <name evidence="5" type="ORF">EU981_01230</name>
</gene>
<proteinExistence type="predicted"/>
<dbReference type="PANTHER" id="PTHR46648">
    <property type="entry name" value="HIT FAMILY PROTEIN 1"/>
    <property type="match status" value="1"/>
</dbReference>
<reference evidence="5" key="1">
    <citation type="submission" date="2019-02" db="EMBL/GenBank/DDBJ databases">
        <title>A novel Candidatus Liberibacter species associated with the New Zealand native fuchsia psyllid, Ctenarytaina fuchsiae.</title>
        <authorList>
            <person name="Thompson S.M."/>
            <person name="Jorgensen N."/>
            <person name="David C."/>
            <person name="Bulman S.R."/>
            <person name="Smith G.R."/>
        </authorList>
    </citation>
    <scope>NUCLEOTIDE SEQUENCE</scope>
    <source>
        <strain evidence="5">Oxford</strain>
    </source>
</reference>
<feature type="domain" description="HIT" evidence="4">
    <location>
        <begin position="10"/>
        <end position="117"/>
    </location>
</feature>